<dbReference type="Gene3D" id="3.60.21.10">
    <property type="match status" value="1"/>
</dbReference>
<proteinExistence type="predicted"/>
<feature type="non-terminal residue" evidence="1">
    <location>
        <position position="1"/>
    </location>
</feature>
<dbReference type="OrthoDB" id="442428at2759"/>
<evidence type="ECO:0000313" key="1">
    <source>
        <dbReference type="EMBL" id="TGZ71216.1"/>
    </source>
</evidence>
<evidence type="ECO:0000313" key="2">
    <source>
        <dbReference type="Proteomes" id="UP000308267"/>
    </source>
</evidence>
<organism evidence="1 2">
    <name type="scientific">Opisthorchis felineus</name>
    <dbReference type="NCBI Taxonomy" id="147828"/>
    <lineage>
        <taxon>Eukaryota</taxon>
        <taxon>Metazoa</taxon>
        <taxon>Spiralia</taxon>
        <taxon>Lophotrochozoa</taxon>
        <taxon>Platyhelminthes</taxon>
        <taxon>Trematoda</taxon>
        <taxon>Digenea</taxon>
        <taxon>Opisthorchiida</taxon>
        <taxon>Opisthorchiata</taxon>
        <taxon>Opisthorchiidae</taxon>
        <taxon>Opisthorchis</taxon>
    </lineage>
</organism>
<comment type="caution">
    <text evidence="1">The sequence shown here is derived from an EMBL/GenBank/DDBJ whole genome shotgun (WGS) entry which is preliminary data.</text>
</comment>
<dbReference type="Proteomes" id="UP000308267">
    <property type="component" value="Unassembled WGS sequence"/>
</dbReference>
<protein>
    <submittedName>
        <fullName evidence="1">Uncharacterized protein</fullName>
    </submittedName>
</protein>
<accession>A0A4S2M4Z0</accession>
<dbReference type="InterPro" id="IPR029052">
    <property type="entry name" value="Metallo-depent_PP-like"/>
</dbReference>
<name>A0A4S2M4Z0_OPIFE</name>
<dbReference type="AlphaFoldDB" id="A0A4S2M4Z0"/>
<dbReference type="SUPFAM" id="SSF56300">
    <property type="entry name" value="Metallo-dependent phosphatases"/>
    <property type="match status" value="1"/>
</dbReference>
<keyword evidence="2" id="KW-1185">Reference proteome</keyword>
<gene>
    <name evidence="1" type="ORF">CRM22_002765</name>
</gene>
<sequence length="119" mass="13557">VSEFFGELSRETVVSNIPCGSAAIWVDSSDEINFPLGQREFENLLHLLTSTKKRITKELFERIVSEAASALQHEPNISEIQLEENSFVSICGDLHGNLQALLQFFNQVCENLCIFYREY</sequence>
<dbReference type="EMBL" id="SJOL01004795">
    <property type="protein sequence ID" value="TGZ71216.1"/>
    <property type="molecule type" value="Genomic_DNA"/>
</dbReference>
<reference evidence="1 2" key="1">
    <citation type="journal article" date="2019" name="BMC Genomics">
        <title>New insights from Opisthorchis felineus genome: update on genomics of the epidemiologically important liver flukes.</title>
        <authorList>
            <person name="Ershov N.I."/>
            <person name="Mordvinov V.A."/>
            <person name="Prokhortchouk E.B."/>
            <person name="Pakharukova M.Y."/>
            <person name="Gunbin K.V."/>
            <person name="Ustyantsev K."/>
            <person name="Genaev M.A."/>
            <person name="Blinov A.G."/>
            <person name="Mazur A."/>
            <person name="Boulygina E."/>
            <person name="Tsygankova S."/>
            <person name="Khrameeva E."/>
            <person name="Chekanov N."/>
            <person name="Fan G."/>
            <person name="Xiao A."/>
            <person name="Zhang H."/>
            <person name="Xu X."/>
            <person name="Yang H."/>
            <person name="Solovyev V."/>
            <person name="Lee S.M."/>
            <person name="Liu X."/>
            <person name="Afonnikov D.A."/>
            <person name="Skryabin K.G."/>
        </authorList>
    </citation>
    <scope>NUCLEOTIDE SEQUENCE [LARGE SCALE GENOMIC DNA]</scope>
    <source>
        <strain evidence="1">AK-0245</strain>
        <tissue evidence="1">Whole organism</tissue>
    </source>
</reference>
<dbReference type="STRING" id="147828.A0A4S2M4Z0"/>